<evidence type="ECO:0000256" key="1">
    <source>
        <dbReference type="ARBA" id="ARBA00023054"/>
    </source>
</evidence>
<dbReference type="NCBIfam" id="NF045487">
    <property type="entry name" value="ASRP"/>
    <property type="match status" value="1"/>
</dbReference>
<dbReference type="InterPro" id="IPR027417">
    <property type="entry name" value="P-loop_NTPase"/>
</dbReference>
<keyword evidence="6" id="KW-1185">Reference proteome</keyword>
<dbReference type="PANTHER" id="PTHR32114:SF2">
    <property type="entry name" value="ABC TRANSPORTER ABCH.3"/>
    <property type="match status" value="1"/>
</dbReference>
<dbReference type="Proteomes" id="UP001259659">
    <property type="component" value="Unassembled WGS sequence"/>
</dbReference>
<dbReference type="RefSeq" id="WP_310921108.1">
    <property type="nucleotide sequence ID" value="NZ_JAMQON010000006.1"/>
</dbReference>
<dbReference type="InterPro" id="IPR038729">
    <property type="entry name" value="Rad50/SbcC_AAA"/>
</dbReference>
<keyword evidence="1 3" id="KW-0175">Coiled coil</keyword>
<reference evidence="5 6" key="1">
    <citation type="submission" date="2022-06" db="EMBL/GenBank/DDBJ databases">
        <title>Haloarcula sp. a new haloarchaeum isolate from saline soil.</title>
        <authorList>
            <person name="Strakova D."/>
            <person name="Galisteo C."/>
            <person name="Sanchez-Porro C."/>
            <person name="Ventosa A."/>
        </authorList>
    </citation>
    <scope>NUCLEOTIDE SEQUENCE [LARGE SCALE GENOMIC DNA]</scope>
    <source>
        <strain evidence="5 6">S1CR25-12</strain>
    </source>
</reference>
<evidence type="ECO:0000259" key="4">
    <source>
        <dbReference type="Pfam" id="PF13476"/>
    </source>
</evidence>
<evidence type="ECO:0000313" key="5">
    <source>
        <dbReference type="EMBL" id="MDS0261293.1"/>
    </source>
</evidence>
<evidence type="ECO:0000256" key="2">
    <source>
        <dbReference type="ARBA" id="ARBA00049666"/>
    </source>
</evidence>
<dbReference type="Gene3D" id="1.10.287.1490">
    <property type="match status" value="1"/>
</dbReference>
<comment type="caution">
    <text evidence="5">The sequence shown here is derived from an EMBL/GenBank/DDBJ whole genome shotgun (WGS) entry which is preliminary data.</text>
</comment>
<feature type="coiled-coil region" evidence="3">
    <location>
        <begin position="336"/>
        <end position="499"/>
    </location>
</feature>
<dbReference type="Pfam" id="PF13476">
    <property type="entry name" value="AAA_23"/>
    <property type="match status" value="1"/>
</dbReference>
<dbReference type="SUPFAM" id="SSF52540">
    <property type="entry name" value="P-loop containing nucleoside triphosphate hydrolases"/>
    <property type="match status" value="1"/>
</dbReference>
<evidence type="ECO:0000256" key="3">
    <source>
        <dbReference type="SAM" id="Coils"/>
    </source>
</evidence>
<sequence>MTERDGTMTVAVENLGGIDSSTVSLADGVSVLTGRNATNRTSLLRAIGAALGGSTGALKADADAGSVTLSVDGSRYTRTFERDGGRVRVDGDPYTTSSTLVDQYACLLANNPARRAVARGDAEALRSYIMAPVDTDALEARIRRTRATIESLREERAAAERQRERKPELEARLADHRAALAEVRESLEAVRGSVAAFEADVDDAEAAQAVVDDLRDARETYERVRNQLETQRDALASLRAERDEVRAELDDLAVPDVDRSRLEAEIERLKRRERDIETTVNSLLSIVEFNERLTDRGELPAGGDGEVTDALDPTGETVECWTCGTTVERGAIDERLDDLRDVIDEKRTERNELRSKREDRRADLADVREVVDRRQALEAEVGDIEAEIEEREATVEELEARTETLQSRIDELEAEAEASDELRDSDLLEQYQRRSELAYERGQLEEQIESVEAELDDVREAESRIEEIESRLDEREAELAAARTRIEELERSAVETFNDHMETVRATLGYENVERVWIERAVRDDDDADSEFRLHVVRATEAEVVYEDTVDHLSESEREVIGLVVALAGYLVHDVHETVPFMLLDSLEAIDADRIAALVEYFAAFVPHLVVALLPEDAQALPGEYERIRMGQAPA</sequence>
<protein>
    <submittedName>
        <fullName evidence="5">Chromosome segregation protein SMC</fullName>
    </submittedName>
</protein>
<feature type="domain" description="Rad50/SbcC-type AAA" evidence="4">
    <location>
        <begin position="12"/>
        <end position="248"/>
    </location>
</feature>
<dbReference type="Gene3D" id="3.40.50.300">
    <property type="entry name" value="P-loop containing nucleotide triphosphate hydrolases"/>
    <property type="match status" value="1"/>
</dbReference>
<dbReference type="PANTHER" id="PTHR32114">
    <property type="entry name" value="ABC TRANSPORTER ABCH.3"/>
    <property type="match status" value="1"/>
</dbReference>
<accession>A0ABU2FGB8</accession>
<comment type="similarity">
    <text evidence="2">Belongs to the Sph1/Sph2 family.</text>
</comment>
<gene>
    <name evidence="5" type="ORF">NDI56_17985</name>
</gene>
<evidence type="ECO:0000313" key="6">
    <source>
        <dbReference type="Proteomes" id="UP001259659"/>
    </source>
</evidence>
<proteinExistence type="inferred from homology"/>
<name>A0ABU2FGB8_9EURY</name>
<organism evidence="5 6">
    <name type="scientific">Haloarcula saliterrae</name>
    <dbReference type="NCBI Taxonomy" id="2950534"/>
    <lineage>
        <taxon>Archaea</taxon>
        <taxon>Methanobacteriati</taxon>
        <taxon>Methanobacteriota</taxon>
        <taxon>Stenosarchaea group</taxon>
        <taxon>Halobacteria</taxon>
        <taxon>Halobacteriales</taxon>
        <taxon>Haloarculaceae</taxon>
        <taxon>Haloarcula</taxon>
    </lineage>
</organism>
<dbReference type="EMBL" id="JAMQON010000006">
    <property type="protein sequence ID" value="MDS0261293.1"/>
    <property type="molecule type" value="Genomic_DNA"/>
</dbReference>
<feature type="coiled-coil region" evidence="3">
    <location>
        <begin position="135"/>
        <end position="279"/>
    </location>
</feature>